<comment type="caution">
    <text evidence="2">The sequence shown here is derived from an EMBL/GenBank/DDBJ whole genome shotgun (WGS) entry which is preliminary data.</text>
</comment>
<sequence length="149" mass="16664">MKSLLFCCLAAIILSTDATPSEEIKNIVDMKNIEHKKLADIENKVQDHPESSPQVVDRIDENLSPSINDDIGVKNDKGDLETANTFWGGYYRSPSWGWGRGWGGGYGGYGGYGWYPSYNRNYGSGGRGYNNGWGWGNGYRGWNGGYYWK</sequence>
<dbReference type="EMBL" id="JABFTP020000185">
    <property type="protein sequence ID" value="KAL3286796.1"/>
    <property type="molecule type" value="Genomic_DNA"/>
</dbReference>
<evidence type="ECO:0000313" key="2">
    <source>
        <dbReference type="EMBL" id="KAL3286796.1"/>
    </source>
</evidence>
<gene>
    <name evidence="2" type="ORF">HHI36_001290</name>
</gene>
<proteinExistence type="predicted"/>
<dbReference type="AlphaFoldDB" id="A0ABD2P7X5"/>
<name>A0ABD2P7X5_9CUCU</name>
<feature type="signal peptide" evidence="1">
    <location>
        <begin position="1"/>
        <end position="18"/>
    </location>
</feature>
<keyword evidence="3" id="KW-1185">Reference proteome</keyword>
<protein>
    <submittedName>
        <fullName evidence="2">Uncharacterized protein</fullName>
    </submittedName>
</protein>
<feature type="chain" id="PRO_5044780051" evidence="1">
    <location>
        <begin position="19"/>
        <end position="149"/>
    </location>
</feature>
<keyword evidence="1" id="KW-0732">Signal</keyword>
<organism evidence="2 3">
    <name type="scientific">Cryptolaemus montrouzieri</name>
    <dbReference type="NCBI Taxonomy" id="559131"/>
    <lineage>
        <taxon>Eukaryota</taxon>
        <taxon>Metazoa</taxon>
        <taxon>Ecdysozoa</taxon>
        <taxon>Arthropoda</taxon>
        <taxon>Hexapoda</taxon>
        <taxon>Insecta</taxon>
        <taxon>Pterygota</taxon>
        <taxon>Neoptera</taxon>
        <taxon>Endopterygota</taxon>
        <taxon>Coleoptera</taxon>
        <taxon>Polyphaga</taxon>
        <taxon>Cucujiformia</taxon>
        <taxon>Coccinelloidea</taxon>
        <taxon>Coccinellidae</taxon>
        <taxon>Scymninae</taxon>
        <taxon>Scymnini</taxon>
        <taxon>Cryptolaemus</taxon>
    </lineage>
</organism>
<evidence type="ECO:0000313" key="3">
    <source>
        <dbReference type="Proteomes" id="UP001516400"/>
    </source>
</evidence>
<dbReference type="Proteomes" id="UP001516400">
    <property type="component" value="Unassembled WGS sequence"/>
</dbReference>
<reference evidence="2 3" key="1">
    <citation type="journal article" date="2021" name="BMC Biol.">
        <title>Horizontally acquired antibacterial genes associated with adaptive radiation of ladybird beetles.</title>
        <authorList>
            <person name="Li H.S."/>
            <person name="Tang X.F."/>
            <person name="Huang Y.H."/>
            <person name="Xu Z.Y."/>
            <person name="Chen M.L."/>
            <person name="Du X.Y."/>
            <person name="Qiu B.Y."/>
            <person name="Chen P.T."/>
            <person name="Zhang W."/>
            <person name="Slipinski A."/>
            <person name="Escalona H.E."/>
            <person name="Waterhouse R.M."/>
            <person name="Zwick A."/>
            <person name="Pang H."/>
        </authorList>
    </citation>
    <scope>NUCLEOTIDE SEQUENCE [LARGE SCALE GENOMIC DNA]</scope>
    <source>
        <strain evidence="2">SYSU2018</strain>
    </source>
</reference>
<accession>A0ABD2P7X5</accession>
<evidence type="ECO:0000256" key="1">
    <source>
        <dbReference type="SAM" id="SignalP"/>
    </source>
</evidence>